<dbReference type="PANTHER" id="PTHR11842">
    <property type="entry name" value="MITOTIC SPINDLE ASSEMBLY CHECKPOINT PROTEIN MAD2"/>
    <property type="match status" value="1"/>
</dbReference>
<proteinExistence type="predicted"/>
<evidence type="ECO:0000313" key="2">
    <source>
        <dbReference type="EMBL" id="CAG6732067.1"/>
    </source>
</evidence>
<dbReference type="PANTHER" id="PTHR11842:SF10">
    <property type="entry name" value="MITOTIC SPINDLE ASSEMBLY CHECKPOINT PROTEIN MAD2B"/>
    <property type="match status" value="1"/>
</dbReference>
<dbReference type="Gene3D" id="3.30.900.10">
    <property type="entry name" value="HORMA domain"/>
    <property type="match status" value="1"/>
</dbReference>
<dbReference type="SUPFAM" id="SSF56019">
    <property type="entry name" value="The spindle assembly checkpoint protein mad2"/>
    <property type="match status" value="1"/>
</dbReference>
<dbReference type="AlphaFoldDB" id="A0A8D8YPA4"/>
<dbReference type="Pfam" id="PF02301">
    <property type="entry name" value="HORMA"/>
    <property type="match status" value="1"/>
</dbReference>
<dbReference type="EMBL" id="HBUF01385600">
    <property type="protein sequence ID" value="CAG6732068.1"/>
    <property type="molecule type" value="Transcribed_RNA"/>
</dbReference>
<organism evidence="2">
    <name type="scientific">Cacopsylla melanoneura</name>
    <dbReference type="NCBI Taxonomy" id="428564"/>
    <lineage>
        <taxon>Eukaryota</taxon>
        <taxon>Metazoa</taxon>
        <taxon>Ecdysozoa</taxon>
        <taxon>Arthropoda</taxon>
        <taxon>Hexapoda</taxon>
        <taxon>Insecta</taxon>
        <taxon>Pterygota</taxon>
        <taxon>Neoptera</taxon>
        <taxon>Paraneoptera</taxon>
        <taxon>Hemiptera</taxon>
        <taxon>Sternorrhyncha</taxon>
        <taxon>Psylloidea</taxon>
        <taxon>Psyllidae</taxon>
        <taxon>Psyllinae</taxon>
        <taxon>Cacopsylla</taxon>
    </lineage>
</organism>
<reference evidence="2" key="1">
    <citation type="submission" date="2021-05" db="EMBL/GenBank/DDBJ databases">
        <authorList>
            <person name="Alioto T."/>
            <person name="Alioto T."/>
            <person name="Gomez Garrido J."/>
        </authorList>
    </citation>
    <scope>NUCLEOTIDE SEQUENCE</scope>
</reference>
<dbReference type="EMBL" id="HBUF01385599">
    <property type="protein sequence ID" value="CAG6732067.1"/>
    <property type="molecule type" value="Transcribed_RNA"/>
</dbReference>
<dbReference type="EMBL" id="HBUF01662117">
    <property type="protein sequence ID" value="CAG6788875.1"/>
    <property type="molecule type" value="Transcribed_RNA"/>
</dbReference>
<dbReference type="PROSITE" id="PS50815">
    <property type="entry name" value="HORMA"/>
    <property type="match status" value="1"/>
</dbReference>
<dbReference type="EMBL" id="HBUF01221549">
    <property type="protein sequence ID" value="CAG6669621.1"/>
    <property type="molecule type" value="Transcribed_RNA"/>
</dbReference>
<accession>A0A8D8YPA4</accession>
<evidence type="ECO:0000259" key="1">
    <source>
        <dbReference type="PROSITE" id="PS50815"/>
    </source>
</evidence>
<feature type="domain" description="HORMA" evidence="1">
    <location>
        <begin position="1"/>
        <end position="197"/>
    </location>
</feature>
<protein>
    <submittedName>
        <fullName evidence="2">Mitotic spindle assembly checkpoint protein MAD2B</fullName>
    </submittedName>
</protein>
<sequence length="203" mass="23849">MEPVCLWLEFLEVAIHNILYYTNLYPRNIFDLKKKYNVPIHVINHAGLNQYIENVLNAVNFLAKKDQLNQVQLQISDEKDNPLQSYVFKIIRLQNEAQELETSTDPFLVRMENAFQAFLVKLSTTTRSEMSALPENSQFELVLQLKDCYFVSNDEGDDQNFQKYQWTSQENAFAPKDSRIIPLEAVNTSFMEMEMYIEDCVQR</sequence>
<dbReference type="InterPro" id="IPR045091">
    <property type="entry name" value="Mad2-like"/>
</dbReference>
<dbReference type="EMBL" id="HBUF01221550">
    <property type="protein sequence ID" value="CAG6669622.1"/>
    <property type="molecule type" value="Transcribed_RNA"/>
</dbReference>
<dbReference type="InterPro" id="IPR036570">
    <property type="entry name" value="HORMA_dom_sf"/>
</dbReference>
<dbReference type="GO" id="GO:0016035">
    <property type="term" value="C:zeta DNA polymerase complex"/>
    <property type="evidence" value="ECO:0007669"/>
    <property type="project" value="TreeGrafter"/>
</dbReference>
<name>A0A8D8YPA4_9HEMI</name>
<dbReference type="EMBL" id="HBUF01662116">
    <property type="protein sequence ID" value="CAG6788873.1"/>
    <property type="molecule type" value="Transcribed_RNA"/>
</dbReference>
<dbReference type="InterPro" id="IPR003511">
    <property type="entry name" value="HORMA_dom"/>
</dbReference>